<sequence length="165" mass="18025">MHIPSLDKRGKRLQYIYMETLMIWFGRTEKAKAEILNGHRLCLIRSNEDDVVIDLNQTTSITFVQIGEDSAPVFEGWWMIGTPAGAIVASDECFGLDSILRDGKVPAIEGVADKSILFLASRPSVMRGRAARDGVVRLDPTAATSLYAEGTVEAVGQITDMPVVA</sequence>
<organism evidence="1 2">
    <name type="scientific">Sphingomonas cynarae</name>
    <dbReference type="NCBI Taxonomy" id="930197"/>
    <lineage>
        <taxon>Bacteria</taxon>
        <taxon>Pseudomonadati</taxon>
        <taxon>Pseudomonadota</taxon>
        <taxon>Alphaproteobacteria</taxon>
        <taxon>Sphingomonadales</taxon>
        <taxon>Sphingomonadaceae</taxon>
        <taxon>Sphingomonas</taxon>
    </lineage>
</organism>
<protein>
    <submittedName>
        <fullName evidence="1">Uncharacterized protein</fullName>
    </submittedName>
</protein>
<comment type="caution">
    <text evidence="1">The sequence shown here is derived from an EMBL/GenBank/DDBJ whole genome shotgun (WGS) entry which is preliminary data.</text>
</comment>
<dbReference type="EMBL" id="BAABBF010000014">
    <property type="protein sequence ID" value="GAA3725077.1"/>
    <property type="molecule type" value="Genomic_DNA"/>
</dbReference>
<dbReference type="Proteomes" id="UP001500523">
    <property type="component" value="Unassembled WGS sequence"/>
</dbReference>
<name>A0ABP7EVL5_9SPHN</name>
<evidence type="ECO:0000313" key="1">
    <source>
        <dbReference type="EMBL" id="GAA3725077.1"/>
    </source>
</evidence>
<proteinExistence type="predicted"/>
<evidence type="ECO:0000313" key="2">
    <source>
        <dbReference type="Proteomes" id="UP001500523"/>
    </source>
</evidence>
<keyword evidence="2" id="KW-1185">Reference proteome</keyword>
<gene>
    <name evidence="1" type="ORF">GCM10022268_36330</name>
</gene>
<reference evidence="2" key="1">
    <citation type="journal article" date="2019" name="Int. J. Syst. Evol. Microbiol.">
        <title>The Global Catalogue of Microorganisms (GCM) 10K type strain sequencing project: providing services to taxonomists for standard genome sequencing and annotation.</title>
        <authorList>
            <consortium name="The Broad Institute Genomics Platform"/>
            <consortium name="The Broad Institute Genome Sequencing Center for Infectious Disease"/>
            <person name="Wu L."/>
            <person name="Ma J."/>
        </authorList>
    </citation>
    <scope>NUCLEOTIDE SEQUENCE [LARGE SCALE GENOMIC DNA]</scope>
    <source>
        <strain evidence="2">JCM 17498</strain>
    </source>
</reference>
<accession>A0ABP7EVL5</accession>